<evidence type="ECO:0000313" key="2">
    <source>
        <dbReference type="Proteomes" id="UP000628109"/>
    </source>
</evidence>
<accession>A0ABQ1EZA6</accession>
<name>A0ABQ1EZA6_SPHSA</name>
<keyword evidence="2" id="KW-1185">Reference proteome</keyword>
<evidence type="ECO:0000313" key="1">
    <source>
        <dbReference type="EMBL" id="GFZ94322.1"/>
    </source>
</evidence>
<protein>
    <submittedName>
        <fullName evidence="1">Uncharacterized protein</fullName>
    </submittedName>
</protein>
<proteinExistence type="predicted"/>
<sequence>MKQDVGDLLAAAACRVLKGAGDEDIDGVAGKHETARSGYIAHAYGDGPHFWGQDCRHRRPPAFTGELGGQYRFAGLDLPEDDAAFAEGGQLDGIAESAGRYGIGGPVDHADLFGGYCGTKWQWYSSNNDFRHTTVHLLHLFGAGQIGIGDKNGCKTQHYR</sequence>
<reference evidence="2" key="1">
    <citation type="journal article" date="2019" name="Int. J. Syst. Evol. Microbiol.">
        <title>The Global Catalogue of Microorganisms (GCM) 10K type strain sequencing project: providing services to taxonomists for standard genome sequencing and annotation.</title>
        <authorList>
            <consortium name="The Broad Institute Genomics Platform"/>
            <consortium name="The Broad Institute Genome Sequencing Center for Infectious Disease"/>
            <person name="Wu L."/>
            <person name="Ma J."/>
        </authorList>
    </citation>
    <scope>NUCLEOTIDE SEQUENCE [LARGE SCALE GENOMIC DNA]</scope>
    <source>
        <strain evidence="2">CCM 7327</strain>
    </source>
</reference>
<dbReference type="EMBL" id="BMDU01000005">
    <property type="protein sequence ID" value="GFZ94322.1"/>
    <property type="molecule type" value="Genomic_DNA"/>
</dbReference>
<dbReference type="Proteomes" id="UP000628109">
    <property type="component" value="Unassembled WGS sequence"/>
</dbReference>
<comment type="caution">
    <text evidence="1">The sequence shown here is derived from an EMBL/GenBank/DDBJ whole genome shotgun (WGS) entry which is preliminary data.</text>
</comment>
<gene>
    <name evidence="1" type="ORF">GCM10019071_25830</name>
</gene>
<organism evidence="1 2">
    <name type="scientific">Sphingobium fuliginis (strain ATCC 27551)</name>
    <dbReference type="NCBI Taxonomy" id="336203"/>
    <lineage>
        <taxon>Bacteria</taxon>
        <taxon>Pseudomonadati</taxon>
        <taxon>Pseudomonadota</taxon>
        <taxon>Alphaproteobacteria</taxon>
        <taxon>Sphingomonadales</taxon>
        <taxon>Sphingomonadaceae</taxon>
        <taxon>Sphingobium</taxon>
    </lineage>
</organism>